<reference evidence="2" key="1">
    <citation type="submission" date="2021-01" db="EMBL/GenBank/DDBJ databases">
        <authorList>
            <person name="Corre E."/>
            <person name="Pelletier E."/>
            <person name="Niang G."/>
            <person name="Scheremetjew M."/>
            <person name="Finn R."/>
            <person name="Kale V."/>
            <person name="Holt S."/>
            <person name="Cochrane G."/>
            <person name="Meng A."/>
            <person name="Brown T."/>
            <person name="Cohen L."/>
        </authorList>
    </citation>
    <scope>NUCLEOTIDE SEQUENCE</scope>
    <source>
        <strain evidence="2">CCMP722</strain>
    </source>
</reference>
<accession>A0A7S0WMR7</accession>
<dbReference type="PANTHER" id="PTHR36382:SF2">
    <property type="entry name" value="OS04G0635700 PROTEIN"/>
    <property type="match status" value="1"/>
</dbReference>
<proteinExistence type="predicted"/>
<feature type="region of interest" description="Disordered" evidence="1">
    <location>
        <begin position="45"/>
        <end position="65"/>
    </location>
</feature>
<evidence type="ECO:0000256" key="1">
    <source>
        <dbReference type="SAM" id="MobiDB-lite"/>
    </source>
</evidence>
<dbReference type="EMBL" id="HBFA01022951">
    <property type="protein sequence ID" value="CAD8673178.1"/>
    <property type="molecule type" value="Transcribed_RNA"/>
</dbReference>
<gene>
    <name evidence="2" type="ORF">POBO1169_LOCUS11657</name>
</gene>
<sequence>MSAVSISTAKPTMQSCGRLARLHAKPTPAVTTRCSTRPHKVMLSRSVSQRRRAGVTVGAMGGEEPSGPASFLTFEEAGLIDFAQGLDMHEKFLARLTVSSLNLLRIIAEEEKCSIEELNAGKVADWFTKDVERKNTSPEDAVLKW</sequence>
<protein>
    <submittedName>
        <fullName evidence="2">Uncharacterized protein</fullName>
    </submittedName>
</protein>
<dbReference type="AlphaFoldDB" id="A0A7S0WMR7"/>
<evidence type="ECO:0000313" key="2">
    <source>
        <dbReference type="EMBL" id="CAD8673178.1"/>
    </source>
</evidence>
<organism evidence="2">
    <name type="scientific">Pyramimonas obovata</name>
    <dbReference type="NCBI Taxonomy" id="1411642"/>
    <lineage>
        <taxon>Eukaryota</taxon>
        <taxon>Viridiplantae</taxon>
        <taxon>Chlorophyta</taxon>
        <taxon>Pyramimonadophyceae</taxon>
        <taxon>Pyramimonadales</taxon>
        <taxon>Pyramimonadaceae</taxon>
        <taxon>Pyramimonas</taxon>
        <taxon>Pyramimonas incertae sedis</taxon>
    </lineage>
</organism>
<name>A0A7S0WMR7_9CHLO</name>
<dbReference type="PANTHER" id="PTHR36382">
    <property type="entry name" value="OSJNBA0043L09.26 PROTEIN"/>
    <property type="match status" value="1"/>
</dbReference>